<protein>
    <submittedName>
        <fullName evidence="2">Uncharacterized protein</fullName>
    </submittedName>
</protein>
<dbReference type="InParanoid" id="A0A409VFE0"/>
<name>A0A409VFE0_9AGAR</name>
<evidence type="ECO:0000313" key="2">
    <source>
        <dbReference type="EMBL" id="PPQ64961.1"/>
    </source>
</evidence>
<dbReference type="AlphaFoldDB" id="A0A409VFE0"/>
<sequence length="138" mass="15419">KQKPKLTRPAPTPEEQAALARQLEVARQLRERVNMPLTHSHRKQPKPSLKDKEKETRPKGRFIGAASIRGGMGESESGEVVVEGERGVQGEGKEGREGGKGRREPELELYAEERIEEEVKNEKKGPGVLGKLFGFLKR</sequence>
<proteinExistence type="predicted"/>
<feature type="non-terminal residue" evidence="2">
    <location>
        <position position="1"/>
    </location>
</feature>
<evidence type="ECO:0000256" key="1">
    <source>
        <dbReference type="SAM" id="MobiDB-lite"/>
    </source>
</evidence>
<dbReference type="Proteomes" id="UP000284706">
    <property type="component" value="Unassembled WGS sequence"/>
</dbReference>
<comment type="caution">
    <text evidence="2">The sequence shown here is derived from an EMBL/GenBank/DDBJ whole genome shotgun (WGS) entry which is preliminary data.</text>
</comment>
<evidence type="ECO:0000313" key="3">
    <source>
        <dbReference type="Proteomes" id="UP000284706"/>
    </source>
</evidence>
<organism evidence="2 3">
    <name type="scientific">Gymnopilus dilepis</name>
    <dbReference type="NCBI Taxonomy" id="231916"/>
    <lineage>
        <taxon>Eukaryota</taxon>
        <taxon>Fungi</taxon>
        <taxon>Dikarya</taxon>
        <taxon>Basidiomycota</taxon>
        <taxon>Agaricomycotina</taxon>
        <taxon>Agaricomycetes</taxon>
        <taxon>Agaricomycetidae</taxon>
        <taxon>Agaricales</taxon>
        <taxon>Agaricineae</taxon>
        <taxon>Hymenogastraceae</taxon>
        <taxon>Gymnopilus</taxon>
    </lineage>
</organism>
<feature type="compositionally biased region" description="Basic and acidic residues" evidence="1">
    <location>
        <begin position="83"/>
        <end position="107"/>
    </location>
</feature>
<gene>
    <name evidence="2" type="ORF">CVT26_015681</name>
</gene>
<keyword evidence="3" id="KW-1185">Reference proteome</keyword>
<dbReference type="EMBL" id="NHYE01005660">
    <property type="protein sequence ID" value="PPQ64961.1"/>
    <property type="molecule type" value="Genomic_DNA"/>
</dbReference>
<reference evidence="2 3" key="1">
    <citation type="journal article" date="2018" name="Evol. Lett.">
        <title>Horizontal gene cluster transfer increased hallucinogenic mushroom diversity.</title>
        <authorList>
            <person name="Reynolds H.T."/>
            <person name="Vijayakumar V."/>
            <person name="Gluck-Thaler E."/>
            <person name="Korotkin H.B."/>
            <person name="Matheny P.B."/>
            <person name="Slot J.C."/>
        </authorList>
    </citation>
    <scope>NUCLEOTIDE SEQUENCE [LARGE SCALE GENOMIC DNA]</scope>
    <source>
        <strain evidence="2 3">SRW20</strain>
    </source>
</reference>
<feature type="compositionally biased region" description="Basic and acidic residues" evidence="1">
    <location>
        <begin position="48"/>
        <end position="58"/>
    </location>
</feature>
<accession>A0A409VFE0</accession>
<feature type="region of interest" description="Disordered" evidence="1">
    <location>
        <begin position="28"/>
        <end position="107"/>
    </location>
</feature>